<organism evidence="9 10">
    <name type="scientific">Paraphoma chrysanthemicola</name>
    <dbReference type="NCBI Taxonomy" id="798071"/>
    <lineage>
        <taxon>Eukaryota</taxon>
        <taxon>Fungi</taxon>
        <taxon>Dikarya</taxon>
        <taxon>Ascomycota</taxon>
        <taxon>Pezizomycotina</taxon>
        <taxon>Dothideomycetes</taxon>
        <taxon>Pleosporomycetidae</taxon>
        <taxon>Pleosporales</taxon>
        <taxon>Pleosporineae</taxon>
        <taxon>Phaeosphaeriaceae</taxon>
        <taxon>Paraphoma</taxon>
    </lineage>
</organism>
<dbReference type="PROSITE" id="PS50850">
    <property type="entry name" value="MFS"/>
    <property type="match status" value="1"/>
</dbReference>
<name>A0A8K0RI73_9PLEO</name>
<comment type="caution">
    <text evidence="9">The sequence shown here is derived from an EMBL/GenBank/DDBJ whole genome shotgun (WGS) entry which is preliminary data.</text>
</comment>
<comment type="subcellular location">
    <subcellularLocation>
        <location evidence="1">Membrane</location>
        <topology evidence="1">Multi-pass membrane protein</topology>
    </subcellularLocation>
</comment>
<reference evidence="9" key="1">
    <citation type="journal article" date="2021" name="Nat. Commun.">
        <title>Genetic determinants of endophytism in the Arabidopsis root mycobiome.</title>
        <authorList>
            <person name="Mesny F."/>
            <person name="Miyauchi S."/>
            <person name="Thiergart T."/>
            <person name="Pickel B."/>
            <person name="Atanasova L."/>
            <person name="Karlsson M."/>
            <person name="Huettel B."/>
            <person name="Barry K.W."/>
            <person name="Haridas S."/>
            <person name="Chen C."/>
            <person name="Bauer D."/>
            <person name="Andreopoulos W."/>
            <person name="Pangilinan J."/>
            <person name="LaButti K."/>
            <person name="Riley R."/>
            <person name="Lipzen A."/>
            <person name="Clum A."/>
            <person name="Drula E."/>
            <person name="Henrissat B."/>
            <person name="Kohler A."/>
            <person name="Grigoriev I.V."/>
            <person name="Martin F.M."/>
            <person name="Hacquard S."/>
        </authorList>
    </citation>
    <scope>NUCLEOTIDE SEQUENCE</scope>
    <source>
        <strain evidence="9">MPI-SDFR-AT-0120</strain>
    </source>
</reference>
<evidence type="ECO:0000313" key="10">
    <source>
        <dbReference type="Proteomes" id="UP000813461"/>
    </source>
</evidence>
<feature type="transmembrane region" description="Helical" evidence="7">
    <location>
        <begin position="341"/>
        <end position="360"/>
    </location>
</feature>
<keyword evidence="10" id="KW-1185">Reference proteome</keyword>
<dbReference type="FunFam" id="1.20.1250.20:FF:000064">
    <property type="entry name" value="MFS allantoate transporter"/>
    <property type="match status" value="1"/>
</dbReference>
<feature type="transmembrane region" description="Helical" evidence="7">
    <location>
        <begin position="92"/>
        <end position="109"/>
    </location>
</feature>
<evidence type="ECO:0000256" key="2">
    <source>
        <dbReference type="ARBA" id="ARBA00022448"/>
    </source>
</evidence>
<evidence type="ECO:0000256" key="7">
    <source>
        <dbReference type="SAM" id="Phobius"/>
    </source>
</evidence>
<dbReference type="PANTHER" id="PTHR43791:SF103">
    <property type="entry name" value="MAJOR FACILITATOR SUPERFAMILY (MFS) PROFILE DOMAIN-CONTAINING PROTEIN-RELATED"/>
    <property type="match status" value="1"/>
</dbReference>
<evidence type="ECO:0000256" key="5">
    <source>
        <dbReference type="ARBA" id="ARBA00023136"/>
    </source>
</evidence>
<dbReference type="OrthoDB" id="6730379at2759"/>
<evidence type="ECO:0000313" key="9">
    <source>
        <dbReference type="EMBL" id="KAH7095465.1"/>
    </source>
</evidence>
<sequence>MSLSKEKQPTLDDLEKTQTLNQNGDVIVVSEPLSTQEDRRLVRKIDRYLLPVMAVSYLFQFLDKAALGYTAIMALRTDLAMSGSQYSWASGIYYFGYLAASYPAGMLMVRFPVGKTIAASILIWGTILMLTALCFNAPGLLANRFFLGLSEAAIGPGLTVIVAMWYKRSEQPARMGAWFMGNVVAGFVGGLVAYGIGHVESIKPWKAVFLVFGALTIAWSIVVFFYLPDTQANARFLSTEDRAKATHRVHENMTGIKNNTWKSEQAMEALFDIKVWLLVLIQIAQQIANGGLQSFGSIIIKGFGFTTLNTLLVQMLSTTFQAVLVIISTLGSSYLTNTRTYFMAANMAISLAGVVMIRQLDAAHIWARFFGFCLSIAYTANIPLVLSMSSGNVGGFTKKSTVNAMIFIAYCAGNIIGPQLFLSGEAPTYQSAYLSMMVCFAAGFVLCFGLRAYLVAENKRRDRRGEAGPCSESNDANDANFADKTDKEMAAFRYVY</sequence>
<keyword evidence="2" id="KW-0813">Transport</keyword>
<feature type="domain" description="Major facilitator superfamily (MFS) profile" evidence="8">
    <location>
        <begin position="49"/>
        <end position="459"/>
    </location>
</feature>
<evidence type="ECO:0000256" key="4">
    <source>
        <dbReference type="ARBA" id="ARBA00022989"/>
    </source>
</evidence>
<dbReference type="EMBL" id="JAGMVJ010000001">
    <property type="protein sequence ID" value="KAH7095465.1"/>
    <property type="molecule type" value="Genomic_DNA"/>
</dbReference>
<comment type="similarity">
    <text evidence="6">Belongs to the major facilitator superfamily. Allantoate permease family.</text>
</comment>
<feature type="transmembrane region" description="Helical" evidence="7">
    <location>
        <begin position="145"/>
        <end position="166"/>
    </location>
</feature>
<evidence type="ECO:0000259" key="8">
    <source>
        <dbReference type="PROSITE" id="PS50850"/>
    </source>
</evidence>
<dbReference type="Gene3D" id="1.20.1250.20">
    <property type="entry name" value="MFS general substrate transporter like domains"/>
    <property type="match status" value="1"/>
</dbReference>
<feature type="transmembrane region" description="Helical" evidence="7">
    <location>
        <begin position="433"/>
        <end position="454"/>
    </location>
</feature>
<dbReference type="SUPFAM" id="SSF103473">
    <property type="entry name" value="MFS general substrate transporter"/>
    <property type="match status" value="1"/>
</dbReference>
<dbReference type="Proteomes" id="UP000813461">
    <property type="component" value="Unassembled WGS sequence"/>
</dbReference>
<keyword evidence="3 7" id="KW-0812">Transmembrane</keyword>
<keyword evidence="4 7" id="KW-1133">Transmembrane helix</keyword>
<evidence type="ECO:0000256" key="6">
    <source>
        <dbReference type="ARBA" id="ARBA00037968"/>
    </source>
</evidence>
<dbReference type="InterPro" id="IPR020846">
    <property type="entry name" value="MFS_dom"/>
</dbReference>
<dbReference type="InterPro" id="IPR036259">
    <property type="entry name" value="MFS_trans_sf"/>
</dbReference>
<feature type="transmembrane region" description="Helical" evidence="7">
    <location>
        <begin position="178"/>
        <end position="196"/>
    </location>
</feature>
<accession>A0A8K0RI73</accession>
<feature type="transmembrane region" description="Helical" evidence="7">
    <location>
        <begin position="400"/>
        <end position="421"/>
    </location>
</feature>
<dbReference type="GO" id="GO:0016020">
    <property type="term" value="C:membrane"/>
    <property type="evidence" value="ECO:0007669"/>
    <property type="project" value="UniProtKB-SubCell"/>
</dbReference>
<feature type="transmembrane region" description="Helical" evidence="7">
    <location>
        <begin position="366"/>
        <end position="388"/>
    </location>
</feature>
<keyword evidence="5 7" id="KW-0472">Membrane</keyword>
<feature type="transmembrane region" description="Helical" evidence="7">
    <location>
        <begin position="312"/>
        <end position="334"/>
    </location>
</feature>
<protein>
    <submittedName>
        <fullName evidence="9">MFS allantoate transporter</fullName>
    </submittedName>
</protein>
<dbReference type="Pfam" id="PF07690">
    <property type="entry name" value="MFS_1"/>
    <property type="match status" value="1"/>
</dbReference>
<dbReference type="InterPro" id="IPR011701">
    <property type="entry name" value="MFS"/>
</dbReference>
<evidence type="ECO:0000256" key="1">
    <source>
        <dbReference type="ARBA" id="ARBA00004141"/>
    </source>
</evidence>
<feature type="transmembrane region" description="Helical" evidence="7">
    <location>
        <begin position="48"/>
        <end position="72"/>
    </location>
</feature>
<feature type="transmembrane region" description="Helical" evidence="7">
    <location>
        <begin position="275"/>
        <end position="300"/>
    </location>
</feature>
<feature type="transmembrane region" description="Helical" evidence="7">
    <location>
        <begin position="208"/>
        <end position="227"/>
    </location>
</feature>
<feature type="transmembrane region" description="Helical" evidence="7">
    <location>
        <begin position="121"/>
        <end position="139"/>
    </location>
</feature>
<dbReference type="AlphaFoldDB" id="A0A8K0RI73"/>
<proteinExistence type="inferred from homology"/>
<dbReference type="PANTHER" id="PTHR43791">
    <property type="entry name" value="PERMEASE-RELATED"/>
    <property type="match status" value="1"/>
</dbReference>
<evidence type="ECO:0000256" key="3">
    <source>
        <dbReference type="ARBA" id="ARBA00022692"/>
    </source>
</evidence>
<gene>
    <name evidence="9" type="ORF">FB567DRAFT_556658</name>
</gene>
<dbReference type="GO" id="GO:0022857">
    <property type="term" value="F:transmembrane transporter activity"/>
    <property type="evidence" value="ECO:0007669"/>
    <property type="project" value="InterPro"/>
</dbReference>